<keyword evidence="1" id="KW-1133">Transmembrane helix</keyword>
<dbReference type="PANTHER" id="PTHR40115">
    <property type="entry name" value="INNER MEMBRANE PROTEIN WITH PEPSY TM HELIX"/>
    <property type="match status" value="1"/>
</dbReference>
<keyword evidence="1" id="KW-0812">Transmembrane</keyword>
<feature type="transmembrane region" description="Helical" evidence="1">
    <location>
        <begin position="163"/>
        <end position="190"/>
    </location>
</feature>
<gene>
    <name evidence="2" type="ORF">MBEBAB_0706</name>
</gene>
<dbReference type="EMBL" id="BATC01000007">
    <property type="protein sequence ID" value="GAD58456.1"/>
    <property type="molecule type" value="Genomic_DNA"/>
</dbReference>
<keyword evidence="1" id="KW-0472">Membrane</keyword>
<dbReference type="Pfam" id="PF16357">
    <property type="entry name" value="PepSY_TM_like_2"/>
    <property type="match status" value="1"/>
</dbReference>
<evidence type="ECO:0000313" key="2">
    <source>
        <dbReference type="EMBL" id="GAD58456.1"/>
    </source>
</evidence>
<name>A0A8E0NAJ8_9CAUL</name>
<sequence length="216" mass="23149">MSTSATAARPAAALNARRSFWLKQLHQWHWISAGLSLVGMILFAVTGITLNHAAQIPAEPVTVEQTAVLPAPMLSRLEALGAETTDPLPGAVARWLDGELGVSTAGKPTETIDVEVYVALPAPGGDSWLTIDRATGDVLHEQTTNGWIAYLNDLHKGRNTGVVWAWFIDIFAGAAVVFCLTGLALLWLHARGRPSTWPLVGLGLLIPLIIALIFIH</sequence>
<feature type="transmembrane region" description="Helical" evidence="1">
    <location>
        <begin position="196"/>
        <end position="215"/>
    </location>
</feature>
<feature type="transmembrane region" description="Helical" evidence="1">
    <location>
        <begin position="28"/>
        <end position="50"/>
    </location>
</feature>
<dbReference type="InterPro" id="IPR032307">
    <property type="entry name" value="PepSY_TM-like_2"/>
</dbReference>
<evidence type="ECO:0000313" key="3">
    <source>
        <dbReference type="Proteomes" id="UP000016569"/>
    </source>
</evidence>
<organism evidence="2 3">
    <name type="scientific">Brevundimonas abyssalis TAR-001</name>
    <dbReference type="NCBI Taxonomy" id="1391729"/>
    <lineage>
        <taxon>Bacteria</taxon>
        <taxon>Pseudomonadati</taxon>
        <taxon>Pseudomonadota</taxon>
        <taxon>Alphaproteobacteria</taxon>
        <taxon>Caulobacterales</taxon>
        <taxon>Caulobacteraceae</taxon>
        <taxon>Brevundimonas</taxon>
    </lineage>
</organism>
<dbReference type="PANTHER" id="PTHR40115:SF1">
    <property type="entry name" value="INNER MEMBRANE PROTEIN WITH PEPSY TM HELIX"/>
    <property type="match status" value="1"/>
</dbReference>
<evidence type="ECO:0000256" key="1">
    <source>
        <dbReference type="SAM" id="Phobius"/>
    </source>
</evidence>
<dbReference type="Proteomes" id="UP000016569">
    <property type="component" value="Unassembled WGS sequence"/>
</dbReference>
<protein>
    <submittedName>
        <fullName evidence="2">Putative membrane protein</fullName>
    </submittedName>
</protein>
<reference evidence="3" key="1">
    <citation type="journal article" date="2013" name="Genome Announc.">
        <title>Draft Genome Sequence of the Dimorphic Prosthecate Bacterium Brevundimonas abyssalis TAR-001T.</title>
        <authorList>
            <person name="Tsubouchi T."/>
            <person name="Nishi S."/>
            <person name="Usui K."/>
            <person name="Shimane Y."/>
            <person name="Takaki Y."/>
            <person name="Maruyama T."/>
            <person name="Hatada Y."/>
        </authorList>
    </citation>
    <scope>NUCLEOTIDE SEQUENCE [LARGE SCALE GENOMIC DNA]</scope>
    <source>
        <strain evidence="3">TAR-001</strain>
    </source>
</reference>
<accession>A0A8E0NAJ8</accession>
<keyword evidence="3" id="KW-1185">Reference proteome</keyword>
<proteinExistence type="predicted"/>
<comment type="caution">
    <text evidence="2">The sequence shown here is derived from an EMBL/GenBank/DDBJ whole genome shotgun (WGS) entry which is preliminary data.</text>
</comment>
<dbReference type="AlphaFoldDB" id="A0A8E0NAJ8"/>